<evidence type="ECO:0000313" key="2">
    <source>
        <dbReference type="Proteomes" id="UP001165427"/>
    </source>
</evidence>
<comment type="caution">
    <text evidence="1">The sequence shown here is derived from an EMBL/GenBank/DDBJ whole genome shotgun (WGS) entry which is preliminary data.</text>
</comment>
<gene>
    <name evidence="1" type="ORF">MRX98_13460</name>
</gene>
<dbReference type="RefSeq" id="WP_246909702.1">
    <property type="nucleotide sequence ID" value="NZ_JALJRB010000015.1"/>
</dbReference>
<protein>
    <submittedName>
        <fullName evidence="1">DUF2889 domain-containing protein</fullName>
    </submittedName>
</protein>
<proteinExistence type="predicted"/>
<keyword evidence="2" id="KW-1185">Reference proteome</keyword>
<name>A0AA41UJU1_9BACT</name>
<evidence type="ECO:0000313" key="1">
    <source>
        <dbReference type="EMBL" id="MCJ8501584.1"/>
    </source>
</evidence>
<organism evidence="1 2">
    <name type="scientific">Desulfatitalea alkaliphila</name>
    <dbReference type="NCBI Taxonomy" id="2929485"/>
    <lineage>
        <taxon>Bacteria</taxon>
        <taxon>Pseudomonadati</taxon>
        <taxon>Thermodesulfobacteriota</taxon>
        <taxon>Desulfobacteria</taxon>
        <taxon>Desulfobacterales</taxon>
        <taxon>Desulfosarcinaceae</taxon>
        <taxon>Desulfatitalea</taxon>
    </lineage>
</organism>
<accession>A0AA41UJU1</accession>
<dbReference type="AlphaFoldDB" id="A0AA41UJU1"/>
<dbReference type="Pfam" id="PF11136">
    <property type="entry name" value="DUF2889"/>
    <property type="match status" value="1"/>
</dbReference>
<dbReference type="InterPro" id="IPR021312">
    <property type="entry name" value="DUF2889"/>
</dbReference>
<reference evidence="1" key="1">
    <citation type="submission" date="2022-04" db="EMBL/GenBank/DDBJ databases">
        <title>Desulfatitalea alkaliphila sp. nov., a novel anaerobic sulfate-reducing bacterium isolated from terrestrial mud volcano, Taman Peninsula, Russia.</title>
        <authorList>
            <person name="Khomyakova M.A."/>
            <person name="Merkel A.Y."/>
            <person name="Slobodkin A.I."/>
        </authorList>
    </citation>
    <scope>NUCLEOTIDE SEQUENCE</scope>
    <source>
        <strain evidence="1">M08but</strain>
    </source>
</reference>
<sequence>MDFNPDAYEKLHTRNLQMTSYGYRADAIVLEGRLVDERFFPSHNLFGDHRPPGIVHDMTLRMVIAGSGLVIEDIEAQMTTVPNTECREALASVAPLKGERITGGFTARVHQRIGGGSGCAHLVALARAMASAAVQGAYAAMSRQPPPGGTYPMKSLRAVIDTCHIWRSDGPLVQRLLRLAGRGKQNNA</sequence>
<dbReference type="EMBL" id="JALJRB010000015">
    <property type="protein sequence ID" value="MCJ8501584.1"/>
    <property type="molecule type" value="Genomic_DNA"/>
</dbReference>
<dbReference type="Proteomes" id="UP001165427">
    <property type="component" value="Unassembled WGS sequence"/>
</dbReference>